<dbReference type="PROSITE" id="PS01091">
    <property type="entry name" value="TATD_3"/>
    <property type="match status" value="1"/>
</dbReference>
<dbReference type="KEGG" id="tes:BW730_11335"/>
<dbReference type="OrthoDB" id="9810005at2"/>
<dbReference type="STRING" id="1332264.BW730_11335"/>
<feature type="binding site" evidence="3">
    <location>
        <position position="24"/>
    </location>
    <ligand>
        <name>a divalent metal cation</name>
        <dbReference type="ChEBI" id="CHEBI:60240"/>
        <label>1</label>
    </ligand>
</feature>
<keyword evidence="2" id="KW-0378">Hydrolase</keyword>
<protein>
    <submittedName>
        <fullName evidence="4">AraC family transcriptional regulator</fullName>
    </submittedName>
</protein>
<sequence length="288" mass="31741">MSVIEQLGLPPLPEPLPRPVIDNHTHLDSTREYSSLPVAENLRLAREVGVTRVIEVGCDVEGARFAVDLAESDPQVRAAIALHPNDAARAFLRGGQEALDRDLAVIDQLVGRDAVVAVGETGLDYYRTREPEGRAAQERSFRTHIGWAKRHGKTLMIHDRDAHDDILRVVDDEGVPETMVMHCFSGDADFAERCLERGAYLSFPGVVTFGTAENLREAALATPLDRILVETDAPYLTPKPRRGKPNAPYLLPHTVRFLADLLDADLPDFCDRVVANTFAAYGKWGSDA</sequence>
<dbReference type="Proteomes" id="UP000188145">
    <property type="component" value="Chromosome"/>
</dbReference>
<reference evidence="5" key="1">
    <citation type="submission" date="2017-02" db="EMBL/GenBank/DDBJ databases">
        <title>Tessaracoccus aquaemaris sp. nov., isolated from the intestine of a Korean rockfish, Sebastes schlegelii, in a marine aquaculture pond.</title>
        <authorList>
            <person name="Tak E.J."/>
            <person name="Bae J.-W."/>
        </authorList>
    </citation>
    <scope>NUCLEOTIDE SEQUENCE [LARGE SCALE GENOMIC DNA]</scope>
    <source>
        <strain evidence="5">NSG39</strain>
    </source>
</reference>
<dbReference type="NCBIfam" id="TIGR00010">
    <property type="entry name" value="YchF/TatD family DNA exonuclease"/>
    <property type="match status" value="1"/>
</dbReference>
<name>A0A1Q2CPF9_9ACTN</name>
<feature type="binding site" evidence="3">
    <location>
        <position position="158"/>
    </location>
    <ligand>
        <name>a divalent metal cation</name>
        <dbReference type="ChEBI" id="CHEBI:60240"/>
        <label>2</label>
    </ligand>
</feature>
<dbReference type="PANTHER" id="PTHR46124:SF2">
    <property type="entry name" value="D-AMINOACYL-TRNA DEACYLASE"/>
    <property type="match status" value="1"/>
</dbReference>
<dbReference type="AlphaFoldDB" id="A0A1Q2CPF9"/>
<accession>A0A1Q2CPF9</accession>
<dbReference type="InterPro" id="IPR015991">
    <property type="entry name" value="TatD/YcfH-like"/>
</dbReference>
<dbReference type="PIRSF" id="PIRSF005902">
    <property type="entry name" value="DNase_TatD"/>
    <property type="match status" value="1"/>
</dbReference>
<feature type="binding site" evidence="3">
    <location>
        <position position="120"/>
    </location>
    <ligand>
        <name>a divalent metal cation</name>
        <dbReference type="ChEBI" id="CHEBI:60240"/>
        <label>1</label>
    </ligand>
</feature>
<dbReference type="GO" id="GO:0004536">
    <property type="term" value="F:DNA nuclease activity"/>
    <property type="evidence" value="ECO:0007669"/>
    <property type="project" value="InterPro"/>
</dbReference>
<proteinExistence type="predicted"/>
<dbReference type="GO" id="GO:0046872">
    <property type="term" value="F:metal ion binding"/>
    <property type="evidence" value="ECO:0007669"/>
    <property type="project" value="UniProtKB-KW"/>
</dbReference>
<dbReference type="GO" id="GO:0005829">
    <property type="term" value="C:cytosol"/>
    <property type="evidence" value="ECO:0007669"/>
    <property type="project" value="TreeGrafter"/>
</dbReference>
<dbReference type="FunFam" id="3.20.20.140:FF:000005">
    <property type="entry name" value="TatD family hydrolase"/>
    <property type="match status" value="1"/>
</dbReference>
<dbReference type="InterPro" id="IPR001130">
    <property type="entry name" value="TatD-like"/>
</dbReference>
<gene>
    <name evidence="4" type="ORF">BW730_11335</name>
</gene>
<feature type="binding site" evidence="3">
    <location>
        <position position="182"/>
    </location>
    <ligand>
        <name>a divalent metal cation</name>
        <dbReference type="ChEBI" id="CHEBI:60240"/>
        <label>2</label>
    </ligand>
</feature>
<feature type="binding site" evidence="3">
    <location>
        <position position="26"/>
    </location>
    <ligand>
        <name>a divalent metal cation</name>
        <dbReference type="ChEBI" id="CHEBI:60240"/>
        <label>1</label>
    </ligand>
</feature>
<evidence type="ECO:0000256" key="3">
    <source>
        <dbReference type="PIRSR" id="PIRSR005902-1"/>
    </source>
</evidence>
<dbReference type="Pfam" id="PF01026">
    <property type="entry name" value="TatD_DNase"/>
    <property type="match status" value="1"/>
</dbReference>
<dbReference type="EMBL" id="CP019606">
    <property type="protein sequence ID" value="AQP47992.1"/>
    <property type="molecule type" value="Genomic_DNA"/>
</dbReference>
<keyword evidence="1 3" id="KW-0479">Metal-binding</keyword>
<dbReference type="GO" id="GO:0016788">
    <property type="term" value="F:hydrolase activity, acting on ester bonds"/>
    <property type="evidence" value="ECO:0007669"/>
    <property type="project" value="InterPro"/>
</dbReference>
<evidence type="ECO:0000256" key="1">
    <source>
        <dbReference type="ARBA" id="ARBA00022723"/>
    </source>
</evidence>
<keyword evidence="5" id="KW-1185">Reference proteome</keyword>
<evidence type="ECO:0000256" key="2">
    <source>
        <dbReference type="ARBA" id="ARBA00022801"/>
    </source>
</evidence>
<evidence type="ECO:0000313" key="5">
    <source>
        <dbReference type="Proteomes" id="UP000188145"/>
    </source>
</evidence>
<dbReference type="InterPro" id="IPR032466">
    <property type="entry name" value="Metal_Hydrolase"/>
</dbReference>
<dbReference type="CDD" id="cd01310">
    <property type="entry name" value="TatD_DNAse"/>
    <property type="match status" value="1"/>
</dbReference>
<feature type="binding site" evidence="3">
    <location>
        <position position="232"/>
    </location>
    <ligand>
        <name>a divalent metal cation</name>
        <dbReference type="ChEBI" id="CHEBI:60240"/>
        <label>1</label>
    </ligand>
</feature>
<dbReference type="PANTHER" id="PTHR46124">
    <property type="entry name" value="D-AMINOACYL-TRNA DEACYLASE"/>
    <property type="match status" value="1"/>
</dbReference>
<dbReference type="RefSeq" id="WP_077686324.1">
    <property type="nucleotide sequence ID" value="NZ_CP019606.1"/>
</dbReference>
<dbReference type="Gene3D" id="3.20.20.140">
    <property type="entry name" value="Metal-dependent hydrolases"/>
    <property type="match status" value="1"/>
</dbReference>
<dbReference type="SUPFAM" id="SSF51556">
    <property type="entry name" value="Metallo-dependent hydrolases"/>
    <property type="match status" value="1"/>
</dbReference>
<dbReference type="InterPro" id="IPR018228">
    <property type="entry name" value="DNase_TatD-rel_CS"/>
</dbReference>
<evidence type="ECO:0000313" key="4">
    <source>
        <dbReference type="EMBL" id="AQP47992.1"/>
    </source>
</evidence>
<organism evidence="4 5">
    <name type="scientific">Tessaracoccus aquimaris</name>
    <dbReference type="NCBI Taxonomy" id="1332264"/>
    <lineage>
        <taxon>Bacteria</taxon>
        <taxon>Bacillati</taxon>
        <taxon>Actinomycetota</taxon>
        <taxon>Actinomycetes</taxon>
        <taxon>Propionibacteriales</taxon>
        <taxon>Propionibacteriaceae</taxon>
        <taxon>Tessaracoccus</taxon>
    </lineage>
</organism>